<feature type="transmembrane region" description="Helical" evidence="1">
    <location>
        <begin position="42"/>
        <end position="63"/>
    </location>
</feature>
<name>A0A367GTM4_9SPHI</name>
<feature type="transmembrane region" description="Helical" evidence="1">
    <location>
        <begin position="100"/>
        <end position="127"/>
    </location>
</feature>
<feature type="transmembrane region" description="Helical" evidence="1">
    <location>
        <begin position="139"/>
        <end position="163"/>
    </location>
</feature>
<keyword evidence="1" id="KW-0812">Transmembrane</keyword>
<dbReference type="Proteomes" id="UP000253209">
    <property type="component" value="Unassembled WGS sequence"/>
</dbReference>
<sequence length="202" mass="23085">MLKINLKTTRLAYFLTLIHIVTRGMLYSVPLLNINLNGHLQYLLLFLAEFSYLGVLVYLILVLRHFGYKWLPLPLILLLITEMVSFATATFFRPDNKDTAVLYSGTLAGLSVFFLAAEVWLSIATYHVRNNHVLRSFRLFAFTLLSAHIAKTLLTVYFAFLLVTKDQDYLNYVNLLYLVPPLTVFFIIQRVSIALGESKVSG</sequence>
<evidence type="ECO:0000256" key="1">
    <source>
        <dbReference type="SAM" id="Phobius"/>
    </source>
</evidence>
<protein>
    <submittedName>
        <fullName evidence="2">Uncharacterized protein</fullName>
    </submittedName>
</protein>
<feature type="transmembrane region" description="Helical" evidence="1">
    <location>
        <begin position="75"/>
        <end position="94"/>
    </location>
</feature>
<evidence type="ECO:0000313" key="2">
    <source>
        <dbReference type="EMBL" id="RCH56161.1"/>
    </source>
</evidence>
<feature type="transmembrane region" description="Helical" evidence="1">
    <location>
        <begin position="12"/>
        <end position="30"/>
    </location>
</feature>
<comment type="caution">
    <text evidence="2">The sequence shown here is derived from an EMBL/GenBank/DDBJ whole genome shotgun (WGS) entry which is preliminary data.</text>
</comment>
<dbReference type="EMBL" id="QGDC01000002">
    <property type="protein sequence ID" value="RCH56161.1"/>
    <property type="molecule type" value="Genomic_DNA"/>
</dbReference>
<accession>A0A367GTM4</accession>
<proteinExistence type="predicted"/>
<evidence type="ECO:0000313" key="3">
    <source>
        <dbReference type="Proteomes" id="UP000253209"/>
    </source>
</evidence>
<gene>
    <name evidence="2" type="ORF">DJ568_05320</name>
</gene>
<keyword evidence="1" id="KW-0472">Membrane</keyword>
<feature type="transmembrane region" description="Helical" evidence="1">
    <location>
        <begin position="169"/>
        <end position="188"/>
    </location>
</feature>
<organism evidence="2 3">
    <name type="scientific">Mucilaginibacter hurinus</name>
    <dbReference type="NCBI Taxonomy" id="2201324"/>
    <lineage>
        <taxon>Bacteria</taxon>
        <taxon>Pseudomonadati</taxon>
        <taxon>Bacteroidota</taxon>
        <taxon>Sphingobacteriia</taxon>
        <taxon>Sphingobacteriales</taxon>
        <taxon>Sphingobacteriaceae</taxon>
        <taxon>Mucilaginibacter</taxon>
    </lineage>
</organism>
<dbReference type="AlphaFoldDB" id="A0A367GTM4"/>
<keyword evidence="1" id="KW-1133">Transmembrane helix</keyword>
<reference evidence="2 3" key="1">
    <citation type="submission" date="2018-05" db="EMBL/GenBank/DDBJ databases">
        <title>Mucilaginibacter hurinus sp. nov., isolated from briquette warehouse soil.</title>
        <authorList>
            <person name="Choi L."/>
        </authorList>
    </citation>
    <scope>NUCLEOTIDE SEQUENCE [LARGE SCALE GENOMIC DNA]</scope>
    <source>
        <strain evidence="2 3">ZR32</strain>
    </source>
</reference>
<keyword evidence="3" id="KW-1185">Reference proteome</keyword>